<dbReference type="InterPro" id="IPR002433">
    <property type="entry name" value="Orn_de-COase"/>
</dbReference>
<dbReference type="Gene3D" id="2.40.37.10">
    <property type="entry name" value="Lyase, Ornithine Decarboxylase, Chain A, domain 1"/>
    <property type="match status" value="1"/>
</dbReference>
<dbReference type="SUPFAM" id="SSF51419">
    <property type="entry name" value="PLP-binding barrel"/>
    <property type="match status" value="1"/>
</dbReference>
<dbReference type="EC" id="4.1.1.17" evidence="7"/>
<evidence type="ECO:0000256" key="10">
    <source>
        <dbReference type="ARBA" id="ARBA00049127"/>
    </source>
</evidence>
<keyword evidence="4" id="KW-0620">Polyamine biosynthesis</keyword>
<evidence type="ECO:0000256" key="11">
    <source>
        <dbReference type="PIRSR" id="PIRSR600183-50"/>
    </source>
</evidence>
<reference evidence="14" key="1">
    <citation type="submission" date="2022-11" db="UniProtKB">
        <authorList>
            <consortium name="WormBaseParasite"/>
        </authorList>
    </citation>
    <scope>IDENTIFICATION</scope>
</reference>
<dbReference type="InterPro" id="IPR000183">
    <property type="entry name" value="Orn/DAP/Arg_de-COase"/>
</dbReference>
<dbReference type="InterPro" id="IPR022653">
    <property type="entry name" value="De-COase2_pyr-phos_BS"/>
</dbReference>
<dbReference type="GO" id="GO:0005737">
    <property type="term" value="C:cytoplasm"/>
    <property type="evidence" value="ECO:0007669"/>
    <property type="project" value="TreeGrafter"/>
</dbReference>
<evidence type="ECO:0000259" key="12">
    <source>
        <dbReference type="Pfam" id="PF02784"/>
    </source>
</evidence>
<evidence type="ECO:0000256" key="1">
    <source>
        <dbReference type="ARBA" id="ARBA00001933"/>
    </source>
</evidence>
<keyword evidence="13" id="KW-1185">Reference proteome</keyword>
<dbReference type="InterPro" id="IPR029066">
    <property type="entry name" value="PLP-binding_barrel"/>
</dbReference>
<comment type="similarity">
    <text evidence="2">Belongs to the Orn/Lys/Arg decarboxylase class-II family.</text>
</comment>
<dbReference type="PRINTS" id="PR01182">
    <property type="entry name" value="ORNDCRBXLASE"/>
</dbReference>
<dbReference type="GO" id="GO:0033387">
    <property type="term" value="P:putrescine biosynthetic process from arginine, via ornithine"/>
    <property type="evidence" value="ECO:0007669"/>
    <property type="project" value="TreeGrafter"/>
</dbReference>
<proteinExistence type="inferred from homology"/>
<feature type="active site" description="Proton donor" evidence="11">
    <location>
        <position position="377"/>
    </location>
</feature>
<dbReference type="FunFam" id="3.20.20.10:FF:000005">
    <property type="entry name" value="Ornithine decarboxylase"/>
    <property type="match status" value="1"/>
</dbReference>
<evidence type="ECO:0000256" key="3">
    <source>
        <dbReference type="ARBA" id="ARBA00022898"/>
    </source>
</evidence>
<feature type="modified residue" description="N6-(pyridoxal phosphate)lysine" evidence="11">
    <location>
        <position position="80"/>
    </location>
</feature>
<evidence type="ECO:0000256" key="2">
    <source>
        <dbReference type="ARBA" id="ARBA00008872"/>
    </source>
</evidence>
<evidence type="ECO:0000256" key="6">
    <source>
        <dbReference type="ARBA" id="ARBA00034115"/>
    </source>
</evidence>
<comment type="cofactor">
    <cofactor evidence="1 11">
        <name>pyridoxal 5'-phosphate</name>
        <dbReference type="ChEBI" id="CHEBI:597326"/>
    </cofactor>
</comment>
<evidence type="ECO:0000313" key="13">
    <source>
        <dbReference type="Proteomes" id="UP000887566"/>
    </source>
</evidence>
<sequence length="475" mass="52391">MDNVSIASELPLRTELYSNHALTVFTDHRSPVDIAKDVACLKSAQGDDLPFMVMDAGRVMAQMAEWRRLLPRVEPFYAVKCNNDPVLMRLLADQGAGFDCASKGEIDQILEHGLAPPEKIIYANPCKTRNYIKHAARCQVNMMTFDCEDELHKVKSFHPHAQMILRIAVSDPTAQCPLNIKFGCDPIQAGPALLAAAAELSVDVVGISFHVGSGCNDPTAYAVAIGHARRLFDLGDSLGHQMTILDLGGGYPGHPTENITFPQIAGMINGALDEYFPEVGYNAVRVIGEPGRFFASAAFTLVTNVIAKTKVPASRITQNEHDATTDGFMYYLNDGVYGSFNCILYDHNRPTGRPLFERPEDTDASRQTWAALWGPTCDGLDQITSKCRLRRLNEGDWVAWDNMGAYTCAAGSEFNGFPRPNIYYFIADKEWQSLREQSLSSPDGQEDEIRSVASSFSSCSGFDSAFGDEYDNFVY</sequence>
<dbReference type="Gene3D" id="3.20.20.10">
    <property type="entry name" value="Alanine racemase"/>
    <property type="match status" value="1"/>
</dbReference>
<feature type="domain" description="Orn/DAP/Arg decarboxylase 2 N-terminal" evidence="12">
    <location>
        <begin position="57"/>
        <end position="295"/>
    </location>
</feature>
<dbReference type="PANTHER" id="PTHR11482">
    <property type="entry name" value="ARGININE/DIAMINOPIMELATE/ORNITHINE DECARBOXYLASE"/>
    <property type="match status" value="1"/>
</dbReference>
<organism evidence="13 14">
    <name type="scientific">Plectus sambesii</name>
    <dbReference type="NCBI Taxonomy" id="2011161"/>
    <lineage>
        <taxon>Eukaryota</taxon>
        <taxon>Metazoa</taxon>
        <taxon>Ecdysozoa</taxon>
        <taxon>Nematoda</taxon>
        <taxon>Chromadorea</taxon>
        <taxon>Plectida</taxon>
        <taxon>Plectina</taxon>
        <taxon>Plectoidea</taxon>
        <taxon>Plectidae</taxon>
        <taxon>Plectus</taxon>
    </lineage>
</organism>
<dbReference type="AlphaFoldDB" id="A0A914WEA5"/>
<protein>
    <recommendedName>
        <fullName evidence="7">ornithine decarboxylase</fullName>
        <ecNumber evidence="7">4.1.1.17</ecNumber>
    </recommendedName>
</protein>
<dbReference type="WBParaSite" id="PSAMB.scaffold3922size16403.g22899.t1">
    <property type="protein sequence ID" value="PSAMB.scaffold3922size16403.g22899.t1"/>
    <property type="gene ID" value="PSAMB.scaffold3922size16403.g22899"/>
</dbReference>
<comment type="pathway">
    <text evidence="6">Amine and polyamine biosynthesis; putrescine biosynthesis via L-ornithine pathway; putrescine from L-ornithine: step 1/1.</text>
</comment>
<dbReference type="PROSITE" id="PS00878">
    <property type="entry name" value="ODR_DC_2_1"/>
    <property type="match status" value="1"/>
</dbReference>
<comment type="subunit">
    <text evidence="9">Homodimer. Only the dimer is catalytically active, as the active sites are constructed of residues from both monomers.</text>
</comment>
<accession>A0A914WEA5</accession>
<dbReference type="PANTHER" id="PTHR11482:SF6">
    <property type="entry name" value="ORNITHINE DECARBOXYLASE 1-RELATED"/>
    <property type="match status" value="1"/>
</dbReference>
<comment type="function">
    <text evidence="8">Catalyzes the first and rate-limiting step of polyamine biosynthesis that converts ornithine into putrescine, which is the precursor for the polyamines, spermidine and spermine. Polyamines are essential for cell proliferation and are implicated in cellular processes, ranging from DNA replication to apoptosis.</text>
</comment>
<dbReference type="Pfam" id="PF02784">
    <property type="entry name" value="Orn_Arg_deC_N"/>
    <property type="match status" value="1"/>
</dbReference>
<dbReference type="GO" id="GO:0004586">
    <property type="term" value="F:ornithine decarboxylase activity"/>
    <property type="evidence" value="ECO:0007669"/>
    <property type="project" value="UniProtKB-EC"/>
</dbReference>
<dbReference type="InterPro" id="IPR009006">
    <property type="entry name" value="Ala_racemase/Decarboxylase_C"/>
</dbReference>
<dbReference type="CDD" id="cd00622">
    <property type="entry name" value="PLPDE_III_ODC"/>
    <property type="match status" value="1"/>
</dbReference>
<evidence type="ECO:0000313" key="14">
    <source>
        <dbReference type="WBParaSite" id="PSAMB.scaffold3922size16403.g22899.t1"/>
    </source>
</evidence>
<evidence type="ECO:0000256" key="9">
    <source>
        <dbReference type="ARBA" id="ARBA00046672"/>
    </source>
</evidence>
<dbReference type="SUPFAM" id="SSF50621">
    <property type="entry name" value="Alanine racemase C-terminal domain-like"/>
    <property type="match status" value="1"/>
</dbReference>
<evidence type="ECO:0000256" key="7">
    <source>
        <dbReference type="ARBA" id="ARBA00034138"/>
    </source>
</evidence>
<comment type="catalytic activity">
    <reaction evidence="10">
        <text>L-ornithine + H(+) = putrescine + CO2</text>
        <dbReference type="Rhea" id="RHEA:22964"/>
        <dbReference type="ChEBI" id="CHEBI:15378"/>
        <dbReference type="ChEBI" id="CHEBI:16526"/>
        <dbReference type="ChEBI" id="CHEBI:46911"/>
        <dbReference type="ChEBI" id="CHEBI:326268"/>
        <dbReference type="EC" id="4.1.1.17"/>
    </reaction>
</comment>
<dbReference type="PRINTS" id="PR01179">
    <property type="entry name" value="ODADCRBXLASE"/>
</dbReference>
<dbReference type="InterPro" id="IPR022644">
    <property type="entry name" value="De-COase2_N"/>
</dbReference>
<evidence type="ECO:0000256" key="4">
    <source>
        <dbReference type="ARBA" id="ARBA00023115"/>
    </source>
</evidence>
<keyword evidence="5" id="KW-0456">Lyase</keyword>
<evidence type="ECO:0000256" key="5">
    <source>
        <dbReference type="ARBA" id="ARBA00023239"/>
    </source>
</evidence>
<dbReference type="Proteomes" id="UP000887566">
    <property type="component" value="Unplaced"/>
</dbReference>
<name>A0A914WEA5_9BILA</name>
<keyword evidence="3 11" id="KW-0663">Pyridoxal phosphate</keyword>
<evidence type="ECO:0000256" key="8">
    <source>
        <dbReference type="ARBA" id="ARBA00037173"/>
    </source>
</evidence>